<keyword evidence="12" id="KW-1185">Reference proteome</keyword>
<comment type="similarity">
    <text evidence="3">Belongs to the ELOF1 family.</text>
</comment>
<dbReference type="InterPro" id="IPR007808">
    <property type="entry name" value="Elf1"/>
</dbReference>
<evidence type="ECO:0000313" key="12">
    <source>
        <dbReference type="Proteomes" id="UP000748756"/>
    </source>
</evidence>
<dbReference type="OrthoDB" id="445983at2759"/>
<keyword evidence="5" id="KW-0863">Zinc-finger</keyword>
<keyword evidence="9" id="KW-0539">Nucleus</keyword>
<keyword evidence="6" id="KW-0862">Zinc</keyword>
<evidence type="ECO:0000256" key="8">
    <source>
        <dbReference type="ARBA" id="ARBA00023163"/>
    </source>
</evidence>
<evidence type="ECO:0000313" key="11">
    <source>
        <dbReference type="EMBL" id="KAF9154430.1"/>
    </source>
</evidence>
<feature type="compositionally biased region" description="Basic and acidic residues" evidence="10">
    <location>
        <begin position="169"/>
        <end position="178"/>
    </location>
</feature>
<evidence type="ECO:0000256" key="9">
    <source>
        <dbReference type="ARBA" id="ARBA00023242"/>
    </source>
</evidence>
<dbReference type="GO" id="GO:0008270">
    <property type="term" value="F:zinc ion binding"/>
    <property type="evidence" value="ECO:0007669"/>
    <property type="project" value="UniProtKB-KW"/>
</dbReference>
<feature type="compositionally biased region" description="Polar residues" evidence="10">
    <location>
        <begin position="123"/>
        <end position="142"/>
    </location>
</feature>
<comment type="caution">
    <text evidence="11">The sequence shown here is derived from an EMBL/GenBank/DDBJ whole genome shotgun (WGS) entry which is preliminary data.</text>
</comment>
<protein>
    <recommendedName>
        <fullName evidence="13">Transcription elongation factor 1 homolog</fullName>
    </recommendedName>
</protein>
<dbReference type="GO" id="GO:0008023">
    <property type="term" value="C:transcription elongation factor complex"/>
    <property type="evidence" value="ECO:0007669"/>
    <property type="project" value="TreeGrafter"/>
</dbReference>
<evidence type="ECO:0000256" key="1">
    <source>
        <dbReference type="ARBA" id="ARBA00003357"/>
    </source>
</evidence>
<dbReference type="InterPro" id="IPR038567">
    <property type="entry name" value="T_Elf1_sf"/>
</dbReference>
<dbReference type="GO" id="GO:0000993">
    <property type="term" value="F:RNA polymerase II complex binding"/>
    <property type="evidence" value="ECO:0007669"/>
    <property type="project" value="TreeGrafter"/>
</dbReference>
<dbReference type="Pfam" id="PF05129">
    <property type="entry name" value="Zn_ribbon_Elf1"/>
    <property type="match status" value="1"/>
</dbReference>
<organism evidence="11 12">
    <name type="scientific">Linnemannia schmuckeri</name>
    <dbReference type="NCBI Taxonomy" id="64567"/>
    <lineage>
        <taxon>Eukaryota</taxon>
        <taxon>Fungi</taxon>
        <taxon>Fungi incertae sedis</taxon>
        <taxon>Mucoromycota</taxon>
        <taxon>Mortierellomycotina</taxon>
        <taxon>Mortierellomycetes</taxon>
        <taxon>Mortierellales</taxon>
        <taxon>Mortierellaceae</taxon>
        <taxon>Linnemannia</taxon>
    </lineage>
</organism>
<feature type="region of interest" description="Disordered" evidence="10">
    <location>
        <begin position="108"/>
        <end position="211"/>
    </location>
</feature>
<dbReference type="EMBL" id="JAAAUQ010000117">
    <property type="protein sequence ID" value="KAF9154430.1"/>
    <property type="molecule type" value="Genomic_DNA"/>
</dbReference>
<keyword evidence="8" id="KW-0804">Transcription</keyword>
<dbReference type="AlphaFoldDB" id="A0A9P5VDY5"/>
<dbReference type="FunFam" id="2.20.25.190:FF:000001">
    <property type="entry name" value="Transcription elongation factor 1 homolog"/>
    <property type="match status" value="1"/>
</dbReference>
<sequence length="450" mass="49967">MAKPSLFSKRRSLQRRNTSKRELKLDKIFDCLACHHSKSVICKLDFDRRAGTLICEICSARYSCLINHLSKEVDVYSEWVDSLEQSMHPVQPKPRPQATTVVKLAPAAATHAQAQEPWVRPSLTKTSSHSKATSCSTATRTQTQERPRRDQSRSPISRDEAMAQALAPVHDRPNREQSHSPLSSSRPQAQTPAQTPTHPQTPVQVQAQSQPQVKEYVAVSVSPYHDQNEDNASQVFQQGGMVPAPAARSASITATPGQSWVQGNSRHLDYASQQRYSYINQGYNNNHHQQGYDNKRTNNQQGFGNNHNQHQQGFGNNNNNQRYDFHIQGYGFINYGVDGNHGFGDTHQGYGNNEGFAGNQGHSNIDHRFGGNQGYGNHQGFNTYNQESYGSQLSPNYNHNNLSNEGGGYGSNNNTDGGNFSESDAYSPAYDYASKSSGIQYNTTGGYSDY</sequence>
<evidence type="ECO:0000256" key="2">
    <source>
        <dbReference type="ARBA" id="ARBA00004123"/>
    </source>
</evidence>
<dbReference type="Proteomes" id="UP000748756">
    <property type="component" value="Unassembled WGS sequence"/>
</dbReference>
<comment type="subcellular location">
    <subcellularLocation>
        <location evidence="2">Nucleus</location>
    </subcellularLocation>
</comment>
<feature type="compositionally biased region" description="Low complexity" evidence="10">
    <location>
        <begin position="187"/>
        <end position="211"/>
    </location>
</feature>
<reference evidence="11" key="1">
    <citation type="journal article" date="2020" name="Fungal Divers.">
        <title>Resolving the Mortierellaceae phylogeny through synthesis of multi-gene phylogenetics and phylogenomics.</title>
        <authorList>
            <person name="Vandepol N."/>
            <person name="Liber J."/>
            <person name="Desiro A."/>
            <person name="Na H."/>
            <person name="Kennedy M."/>
            <person name="Barry K."/>
            <person name="Grigoriev I.V."/>
            <person name="Miller A.N."/>
            <person name="O'Donnell K."/>
            <person name="Stajich J.E."/>
            <person name="Bonito G."/>
        </authorList>
    </citation>
    <scope>NUCLEOTIDE SEQUENCE</scope>
    <source>
        <strain evidence="11">NRRL 6426</strain>
    </source>
</reference>
<dbReference type="PANTHER" id="PTHR20934">
    <property type="entry name" value="TRANSCRIPTION ELONGATION FACTOR 1 HOMOLOG"/>
    <property type="match status" value="1"/>
</dbReference>
<gene>
    <name evidence="11" type="ORF">BG015_000979</name>
</gene>
<evidence type="ECO:0000256" key="10">
    <source>
        <dbReference type="SAM" id="MobiDB-lite"/>
    </source>
</evidence>
<evidence type="ECO:0000256" key="4">
    <source>
        <dbReference type="ARBA" id="ARBA00022723"/>
    </source>
</evidence>
<evidence type="ECO:0000256" key="3">
    <source>
        <dbReference type="ARBA" id="ARBA00009730"/>
    </source>
</evidence>
<evidence type="ECO:0000256" key="7">
    <source>
        <dbReference type="ARBA" id="ARBA00023015"/>
    </source>
</evidence>
<accession>A0A9P5VDY5</accession>
<dbReference type="PANTHER" id="PTHR20934:SF0">
    <property type="entry name" value="TRANSCRIPTION ELONGATION FACTOR 1 HOMOLOG"/>
    <property type="match status" value="1"/>
</dbReference>
<evidence type="ECO:0000256" key="5">
    <source>
        <dbReference type="ARBA" id="ARBA00022771"/>
    </source>
</evidence>
<dbReference type="SUPFAM" id="SSF57783">
    <property type="entry name" value="Zinc beta-ribbon"/>
    <property type="match status" value="1"/>
</dbReference>
<feature type="compositionally biased region" description="Polar residues" evidence="10">
    <location>
        <begin position="377"/>
        <end position="399"/>
    </location>
</feature>
<feature type="region of interest" description="Disordered" evidence="10">
    <location>
        <begin position="377"/>
        <end position="422"/>
    </location>
</feature>
<proteinExistence type="inferred from homology"/>
<keyword evidence="4" id="KW-0479">Metal-binding</keyword>
<dbReference type="GO" id="GO:0006368">
    <property type="term" value="P:transcription elongation by RNA polymerase II"/>
    <property type="evidence" value="ECO:0007669"/>
    <property type="project" value="TreeGrafter"/>
</dbReference>
<comment type="function">
    <text evidence="1">Transcription elongation factor implicated in the maintenance of proper chromatin structure in actively transcribed regions.</text>
</comment>
<evidence type="ECO:0008006" key="13">
    <source>
        <dbReference type="Google" id="ProtNLM"/>
    </source>
</evidence>
<name>A0A9P5VDY5_9FUNG</name>
<feature type="compositionally biased region" description="Basic and acidic residues" evidence="10">
    <location>
        <begin position="143"/>
        <end position="161"/>
    </location>
</feature>
<evidence type="ECO:0000256" key="6">
    <source>
        <dbReference type="ARBA" id="ARBA00022833"/>
    </source>
</evidence>
<dbReference type="Gene3D" id="2.20.25.190">
    <property type="match status" value="1"/>
</dbReference>
<keyword evidence="7" id="KW-0805">Transcription regulation</keyword>